<dbReference type="SUPFAM" id="SSF48498">
    <property type="entry name" value="Tetracyclin repressor-like, C-terminal domain"/>
    <property type="match status" value="1"/>
</dbReference>
<evidence type="ECO:0000256" key="4">
    <source>
        <dbReference type="PROSITE-ProRule" id="PRU00335"/>
    </source>
</evidence>
<evidence type="ECO:0000256" key="1">
    <source>
        <dbReference type="ARBA" id="ARBA00023015"/>
    </source>
</evidence>
<keyword evidence="3" id="KW-0804">Transcription</keyword>
<dbReference type="AlphaFoldDB" id="A0A4V2J3T8"/>
<proteinExistence type="predicted"/>
<name>A0A4V2J3T8_9BACL</name>
<reference evidence="6 7" key="1">
    <citation type="submission" date="2019-02" db="EMBL/GenBank/DDBJ databases">
        <title>Paenibacillus sp. nov., isolated from surface-sterilized tissue of Thalictrum simplex L.</title>
        <authorList>
            <person name="Tuo L."/>
        </authorList>
    </citation>
    <scope>NUCLEOTIDE SEQUENCE [LARGE SCALE GENOMIC DNA]</scope>
    <source>
        <strain evidence="6 7">N2SHLJ1</strain>
    </source>
</reference>
<dbReference type="EMBL" id="SIRE01000017">
    <property type="protein sequence ID" value="TBL75406.1"/>
    <property type="molecule type" value="Genomic_DNA"/>
</dbReference>
<dbReference type="InterPro" id="IPR001647">
    <property type="entry name" value="HTH_TetR"/>
</dbReference>
<dbReference type="Gene3D" id="1.10.357.10">
    <property type="entry name" value="Tetracycline Repressor, domain 2"/>
    <property type="match status" value="1"/>
</dbReference>
<evidence type="ECO:0000313" key="7">
    <source>
        <dbReference type="Proteomes" id="UP000293142"/>
    </source>
</evidence>
<keyword evidence="7" id="KW-1185">Reference proteome</keyword>
<comment type="caution">
    <text evidence="6">The sequence shown here is derived from an EMBL/GenBank/DDBJ whole genome shotgun (WGS) entry which is preliminary data.</text>
</comment>
<dbReference type="InterPro" id="IPR009057">
    <property type="entry name" value="Homeodomain-like_sf"/>
</dbReference>
<dbReference type="PANTHER" id="PTHR30055:SF151">
    <property type="entry name" value="TRANSCRIPTIONAL REGULATORY PROTEIN"/>
    <property type="match status" value="1"/>
</dbReference>
<dbReference type="Proteomes" id="UP000293142">
    <property type="component" value="Unassembled WGS sequence"/>
</dbReference>
<organism evidence="6 7">
    <name type="scientific">Paenibacillus thalictri</name>
    <dbReference type="NCBI Taxonomy" id="2527873"/>
    <lineage>
        <taxon>Bacteria</taxon>
        <taxon>Bacillati</taxon>
        <taxon>Bacillota</taxon>
        <taxon>Bacilli</taxon>
        <taxon>Bacillales</taxon>
        <taxon>Paenibacillaceae</taxon>
        <taxon>Paenibacillus</taxon>
    </lineage>
</organism>
<evidence type="ECO:0000313" key="6">
    <source>
        <dbReference type="EMBL" id="TBL75406.1"/>
    </source>
</evidence>
<dbReference type="PROSITE" id="PS50977">
    <property type="entry name" value="HTH_TETR_2"/>
    <property type="match status" value="1"/>
</dbReference>
<dbReference type="PANTHER" id="PTHR30055">
    <property type="entry name" value="HTH-TYPE TRANSCRIPTIONAL REGULATOR RUTR"/>
    <property type="match status" value="1"/>
</dbReference>
<keyword evidence="1" id="KW-0805">Transcription regulation</keyword>
<dbReference type="GO" id="GO:0000976">
    <property type="term" value="F:transcription cis-regulatory region binding"/>
    <property type="evidence" value="ECO:0007669"/>
    <property type="project" value="TreeGrafter"/>
</dbReference>
<dbReference type="OrthoDB" id="71867at2"/>
<evidence type="ECO:0000259" key="5">
    <source>
        <dbReference type="PROSITE" id="PS50977"/>
    </source>
</evidence>
<feature type="domain" description="HTH tetR-type" evidence="5">
    <location>
        <begin position="5"/>
        <end position="65"/>
    </location>
</feature>
<sequence>MARAGLDPNSVLQAAAELADTTGLDNVSLAELAKKLGIRTPSLYNHVNGLPELRKKLAIYGTERLTQALTMAAVGKSEDDAVRSIAAAYIGFVRRHPGLYEALSRGADWKRDEELQRVSKTVVDLVLRVLEPYGLKDEMAIHTVRGFRSLLHGFASLEQQGGFGMAIDSEVSFQLLLDTFLAGIRSLYAAAGNEKDNE</sequence>
<evidence type="ECO:0000256" key="3">
    <source>
        <dbReference type="ARBA" id="ARBA00023163"/>
    </source>
</evidence>
<gene>
    <name evidence="6" type="ORF">EYB31_23200</name>
</gene>
<accession>A0A4V2J3T8</accession>
<dbReference type="InterPro" id="IPR050109">
    <property type="entry name" value="HTH-type_TetR-like_transc_reg"/>
</dbReference>
<dbReference type="SUPFAM" id="SSF46689">
    <property type="entry name" value="Homeodomain-like"/>
    <property type="match status" value="1"/>
</dbReference>
<dbReference type="GO" id="GO:0003700">
    <property type="term" value="F:DNA-binding transcription factor activity"/>
    <property type="evidence" value="ECO:0007669"/>
    <property type="project" value="TreeGrafter"/>
</dbReference>
<dbReference type="InterPro" id="IPR036271">
    <property type="entry name" value="Tet_transcr_reg_TetR-rel_C_sf"/>
</dbReference>
<keyword evidence="2 4" id="KW-0238">DNA-binding</keyword>
<evidence type="ECO:0000256" key="2">
    <source>
        <dbReference type="ARBA" id="ARBA00023125"/>
    </source>
</evidence>
<dbReference type="InterPro" id="IPR025996">
    <property type="entry name" value="MT1864/Rv1816-like_C"/>
</dbReference>
<dbReference type="Pfam" id="PF13305">
    <property type="entry name" value="TetR_C_33"/>
    <property type="match status" value="1"/>
</dbReference>
<feature type="DNA-binding region" description="H-T-H motif" evidence="4">
    <location>
        <begin position="28"/>
        <end position="47"/>
    </location>
</feature>
<dbReference type="Gene3D" id="1.10.10.60">
    <property type="entry name" value="Homeodomain-like"/>
    <property type="match status" value="1"/>
</dbReference>
<dbReference type="Pfam" id="PF00440">
    <property type="entry name" value="TetR_N"/>
    <property type="match status" value="1"/>
</dbReference>
<protein>
    <submittedName>
        <fullName evidence="6">TetR/AcrR family transcriptional regulator</fullName>
    </submittedName>
</protein>